<protein>
    <submittedName>
        <fullName evidence="2">Uncharacterized protein</fullName>
    </submittedName>
</protein>
<keyword evidence="3" id="KW-1185">Reference proteome</keyword>
<dbReference type="Proteomes" id="UP000825935">
    <property type="component" value="Chromosome 21"/>
</dbReference>
<evidence type="ECO:0000313" key="2">
    <source>
        <dbReference type="EMBL" id="KAH7316003.1"/>
    </source>
</evidence>
<dbReference type="AlphaFoldDB" id="A0A8T2SEJ2"/>
<reference evidence="2" key="1">
    <citation type="submission" date="2021-08" db="EMBL/GenBank/DDBJ databases">
        <title>WGS assembly of Ceratopteris richardii.</title>
        <authorList>
            <person name="Marchant D.B."/>
            <person name="Chen G."/>
            <person name="Jenkins J."/>
            <person name="Shu S."/>
            <person name="Leebens-Mack J."/>
            <person name="Grimwood J."/>
            <person name="Schmutz J."/>
            <person name="Soltis P."/>
            <person name="Soltis D."/>
            <person name="Chen Z.-H."/>
        </authorList>
    </citation>
    <scope>NUCLEOTIDE SEQUENCE</scope>
    <source>
        <strain evidence="2">Whitten #5841</strain>
        <tissue evidence="2">Leaf</tissue>
    </source>
</reference>
<dbReference type="EMBL" id="CM035426">
    <property type="protein sequence ID" value="KAH7316003.1"/>
    <property type="molecule type" value="Genomic_DNA"/>
</dbReference>
<name>A0A8T2SEJ2_CERRI</name>
<accession>A0A8T2SEJ2</accession>
<evidence type="ECO:0000313" key="3">
    <source>
        <dbReference type="Proteomes" id="UP000825935"/>
    </source>
</evidence>
<comment type="caution">
    <text evidence="2">The sequence shown here is derived from an EMBL/GenBank/DDBJ whole genome shotgun (WGS) entry which is preliminary data.</text>
</comment>
<gene>
    <name evidence="2" type="ORF">KP509_21G074000</name>
</gene>
<feature type="region of interest" description="Disordered" evidence="1">
    <location>
        <begin position="13"/>
        <end position="42"/>
    </location>
</feature>
<sequence>MPEFVFRPEFQCSLDEDDDAPAPSPSRLSSPQRERAPFNCNSSVSKTNSKLLPPLFLFWSLQLSLSLSFSPSSFYCSPFLSISLHINGTSEHGHPRICKLLLVRATVLQIVSSPVSLSL</sequence>
<evidence type="ECO:0000256" key="1">
    <source>
        <dbReference type="SAM" id="MobiDB-lite"/>
    </source>
</evidence>
<proteinExistence type="predicted"/>
<organism evidence="2 3">
    <name type="scientific">Ceratopteris richardii</name>
    <name type="common">Triangle waterfern</name>
    <dbReference type="NCBI Taxonomy" id="49495"/>
    <lineage>
        <taxon>Eukaryota</taxon>
        <taxon>Viridiplantae</taxon>
        <taxon>Streptophyta</taxon>
        <taxon>Embryophyta</taxon>
        <taxon>Tracheophyta</taxon>
        <taxon>Polypodiopsida</taxon>
        <taxon>Polypodiidae</taxon>
        <taxon>Polypodiales</taxon>
        <taxon>Pteridineae</taxon>
        <taxon>Pteridaceae</taxon>
        <taxon>Parkerioideae</taxon>
        <taxon>Ceratopteris</taxon>
    </lineage>
</organism>